<evidence type="ECO:0000256" key="4">
    <source>
        <dbReference type="ARBA" id="ARBA00022989"/>
    </source>
</evidence>
<organism evidence="8 9">
    <name type="scientific">Deinococcus malanensis</name>
    <dbReference type="NCBI Taxonomy" id="1706855"/>
    <lineage>
        <taxon>Bacteria</taxon>
        <taxon>Thermotogati</taxon>
        <taxon>Deinococcota</taxon>
        <taxon>Deinococci</taxon>
        <taxon>Deinococcales</taxon>
        <taxon>Deinococcaceae</taxon>
        <taxon>Deinococcus</taxon>
    </lineage>
</organism>
<evidence type="ECO:0000256" key="2">
    <source>
        <dbReference type="ARBA" id="ARBA00006143"/>
    </source>
</evidence>
<evidence type="ECO:0000256" key="6">
    <source>
        <dbReference type="SAM" id="Phobius"/>
    </source>
</evidence>
<keyword evidence="4 6" id="KW-1133">Transmembrane helix</keyword>
<feature type="transmembrane region" description="Helical" evidence="6">
    <location>
        <begin position="6"/>
        <end position="34"/>
    </location>
</feature>
<dbReference type="EMBL" id="BMPP01000028">
    <property type="protein sequence ID" value="GGK41674.1"/>
    <property type="molecule type" value="Genomic_DNA"/>
</dbReference>
<feature type="transmembrane region" description="Helical" evidence="6">
    <location>
        <begin position="196"/>
        <end position="220"/>
    </location>
</feature>
<sequence length="233" mass="24487">MNDSPGFLLAFGAGLLSFLSPCVLPMLPAYLGFLTGMSRGELAGAGARRVALRHAVAFLAGFSIVFLALGALVESASIVLTTYGTPVRIIGGLMVLVLGLFTLGVLRFNALYLERRIHLKNKPAGYLGSGVVGLAFAAGWTPCMGPILAGVLFMAAQKPSLGVPLLLTYALGFSVPFLLGAFFLERVRALHRFTPSLERAGGVLMVVAGVLLLTNGFAWISRSLVNVVGFQGF</sequence>
<feature type="transmembrane region" description="Helical" evidence="6">
    <location>
        <begin position="55"/>
        <end position="83"/>
    </location>
</feature>
<evidence type="ECO:0000256" key="3">
    <source>
        <dbReference type="ARBA" id="ARBA00022692"/>
    </source>
</evidence>
<dbReference type="Pfam" id="PF02683">
    <property type="entry name" value="DsbD_TM"/>
    <property type="match status" value="1"/>
</dbReference>
<dbReference type="PANTHER" id="PTHR31272">
    <property type="entry name" value="CYTOCHROME C-TYPE BIOGENESIS PROTEIN HI_1454-RELATED"/>
    <property type="match status" value="1"/>
</dbReference>
<gene>
    <name evidence="8" type="primary">ccdA</name>
    <name evidence="8" type="ORF">GCM10008955_39310</name>
</gene>
<comment type="similarity">
    <text evidence="2">Belongs to the DsbD family.</text>
</comment>
<dbReference type="Proteomes" id="UP000647587">
    <property type="component" value="Unassembled WGS sequence"/>
</dbReference>
<keyword evidence="9" id="KW-1185">Reference proteome</keyword>
<protein>
    <submittedName>
        <fullName evidence="8">Cytochrome c-type biogenesis protein CcdA</fullName>
    </submittedName>
</protein>
<evidence type="ECO:0000313" key="8">
    <source>
        <dbReference type="EMBL" id="GGK41674.1"/>
    </source>
</evidence>
<feature type="transmembrane region" description="Helical" evidence="6">
    <location>
        <begin position="124"/>
        <end position="155"/>
    </location>
</feature>
<evidence type="ECO:0000259" key="7">
    <source>
        <dbReference type="Pfam" id="PF02683"/>
    </source>
</evidence>
<proteinExistence type="inferred from homology"/>
<keyword evidence="3 6" id="KW-0812">Transmembrane</keyword>
<keyword evidence="5 6" id="KW-0472">Membrane</keyword>
<accession>A0ABQ2F2T9</accession>
<dbReference type="InterPro" id="IPR051790">
    <property type="entry name" value="Cytochrome_c-biogenesis_DsbD"/>
</dbReference>
<name>A0ABQ2F2T9_9DEIO</name>
<evidence type="ECO:0000256" key="1">
    <source>
        <dbReference type="ARBA" id="ARBA00004141"/>
    </source>
</evidence>
<dbReference type="PANTHER" id="PTHR31272:SF4">
    <property type="entry name" value="CYTOCHROME C-TYPE BIOGENESIS PROTEIN HI_1454-RELATED"/>
    <property type="match status" value="1"/>
</dbReference>
<feature type="transmembrane region" description="Helical" evidence="6">
    <location>
        <begin position="161"/>
        <end position="184"/>
    </location>
</feature>
<feature type="domain" description="Cytochrome C biogenesis protein transmembrane" evidence="7">
    <location>
        <begin position="9"/>
        <end position="211"/>
    </location>
</feature>
<dbReference type="RefSeq" id="WP_189011836.1">
    <property type="nucleotide sequence ID" value="NZ_BMPP01000028.1"/>
</dbReference>
<evidence type="ECO:0000313" key="9">
    <source>
        <dbReference type="Proteomes" id="UP000647587"/>
    </source>
</evidence>
<comment type="subcellular location">
    <subcellularLocation>
        <location evidence="1">Membrane</location>
        <topology evidence="1">Multi-pass membrane protein</topology>
    </subcellularLocation>
</comment>
<feature type="transmembrane region" description="Helical" evidence="6">
    <location>
        <begin position="89"/>
        <end position="112"/>
    </location>
</feature>
<reference evidence="9" key="1">
    <citation type="journal article" date="2019" name="Int. J. Syst. Evol. Microbiol.">
        <title>The Global Catalogue of Microorganisms (GCM) 10K type strain sequencing project: providing services to taxonomists for standard genome sequencing and annotation.</title>
        <authorList>
            <consortium name="The Broad Institute Genomics Platform"/>
            <consortium name="The Broad Institute Genome Sequencing Center for Infectious Disease"/>
            <person name="Wu L."/>
            <person name="Ma J."/>
        </authorList>
    </citation>
    <scope>NUCLEOTIDE SEQUENCE [LARGE SCALE GENOMIC DNA]</scope>
    <source>
        <strain evidence="9">JCM 30331</strain>
    </source>
</reference>
<evidence type="ECO:0000256" key="5">
    <source>
        <dbReference type="ARBA" id="ARBA00023136"/>
    </source>
</evidence>
<comment type="caution">
    <text evidence="8">The sequence shown here is derived from an EMBL/GenBank/DDBJ whole genome shotgun (WGS) entry which is preliminary data.</text>
</comment>
<dbReference type="InterPro" id="IPR003834">
    <property type="entry name" value="Cyt_c_assmbl_TM_dom"/>
</dbReference>